<organism evidence="1 2">
    <name type="scientific">Parabacteroides goldsteinii</name>
    <dbReference type="NCBI Taxonomy" id="328812"/>
    <lineage>
        <taxon>Bacteria</taxon>
        <taxon>Pseudomonadati</taxon>
        <taxon>Bacteroidota</taxon>
        <taxon>Bacteroidia</taxon>
        <taxon>Bacteroidales</taxon>
        <taxon>Tannerellaceae</taxon>
        <taxon>Parabacteroides</taxon>
    </lineage>
</organism>
<dbReference type="PATRIC" id="fig|328812.4.peg.1840"/>
<reference evidence="1 2" key="1">
    <citation type="submission" date="2015-06" db="EMBL/GenBank/DDBJ databases">
        <title>Draft Genome Sequence of Parabacteroides goldsteinii with Putative Novel Metallo-Beta-Lactamases Isolated from a Blood Culture from a Human Patient.</title>
        <authorList>
            <person name="Krogh T.J."/>
            <person name="Agergaard C.N."/>
            <person name="Moller-Jensen J."/>
            <person name="Justesen U.S."/>
        </authorList>
    </citation>
    <scope>NUCLEOTIDE SEQUENCE [LARGE SCALE GENOMIC DNA]</scope>
    <source>
        <strain evidence="1 2">910340</strain>
    </source>
</reference>
<dbReference type="PANTHER" id="PTHR41317:SF1">
    <property type="entry name" value="PD-(D_E)XK NUCLEASE FAMILY TRANSPOSASE"/>
    <property type="match status" value="1"/>
</dbReference>
<evidence type="ECO:0000313" key="1">
    <source>
        <dbReference type="EMBL" id="KMM34347.1"/>
    </source>
</evidence>
<sequence>MVVLSNEDTGETFGEIKLKQIYISFELFSLRKEECVTPFEKLIYILKNMNIFDVSPFKEENEAFRRILDAANLNAMTPHERDVYDEVLKRYRDWRCTTEYAIEQAEEKGMEKGVEKTAKNMKTMKLPTEIIMKVTGLTSEEIEQL</sequence>
<name>A0A0J6FIS8_9BACT</name>
<gene>
    <name evidence="1" type="ORF">ACM15_07560</name>
</gene>
<dbReference type="Pfam" id="PF12784">
    <property type="entry name" value="PDDEXK_2"/>
    <property type="match status" value="1"/>
</dbReference>
<proteinExistence type="predicted"/>
<accession>A0A0J6FIS8</accession>
<evidence type="ECO:0008006" key="3">
    <source>
        <dbReference type="Google" id="ProtNLM"/>
    </source>
</evidence>
<dbReference type="PANTHER" id="PTHR41317">
    <property type="entry name" value="PD-(D_E)XK NUCLEASE FAMILY TRANSPOSASE"/>
    <property type="match status" value="1"/>
</dbReference>
<comment type="caution">
    <text evidence="1">The sequence shown here is derived from an EMBL/GenBank/DDBJ whole genome shotgun (WGS) entry which is preliminary data.</text>
</comment>
<dbReference type="AlphaFoldDB" id="A0A0J6FIS8"/>
<protein>
    <recommendedName>
        <fullName evidence="3">PD-(D/E)XK nuclease family transposase</fullName>
    </recommendedName>
</protein>
<dbReference type="EMBL" id="LFJV01000019">
    <property type="protein sequence ID" value="KMM34347.1"/>
    <property type="molecule type" value="Genomic_DNA"/>
</dbReference>
<dbReference type="Proteomes" id="UP000036166">
    <property type="component" value="Unassembled WGS sequence"/>
</dbReference>
<evidence type="ECO:0000313" key="2">
    <source>
        <dbReference type="Proteomes" id="UP000036166"/>
    </source>
</evidence>